<evidence type="ECO:0000256" key="4">
    <source>
        <dbReference type="ARBA" id="ARBA00023136"/>
    </source>
</evidence>
<dbReference type="AlphaFoldDB" id="A0A382BE33"/>
<organism evidence="6">
    <name type="scientific">marine metagenome</name>
    <dbReference type="NCBI Taxonomy" id="408172"/>
    <lineage>
        <taxon>unclassified sequences</taxon>
        <taxon>metagenomes</taxon>
        <taxon>ecological metagenomes</taxon>
    </lineage>
</organism>
<evidence type="ECO:0008006" key="7">
    <source>
        <dbReference type="Google" id="ProtNLM"/>
    </source>
</evidence>
<accession>A0A382BE33</accession>
<dbReference type="GO" id="GO:0046873">
    <property type="term" value="F:metal ion transmembrane transporter activity"/>
    <property type="evidence" value="ECO:0007669"/>
    <property type="project" value="InterPro"/>
</dbReference>
<feature type="transmembrane region" description="Helical" evidence="5">
    <location>
        <begin position="209"/>
        <end position="234"/>
    </location>
</feature>
<keyword evidence="3 5" id="KW-1133">Transmembrane helix</keyword>
<evidence type="ECO:0000313" key="6">
    <source>
        <dbReference type="EMBL" id="SVB12120.1"/>
    </source>
</evidence>
<dbReference type="InterPro" id="IPR001046">
    <property type="entry name" value="NRAMP_fam"/>
</dbReference>
<feature type="transmembrane region" description="Helical" evidence="5">
    <location>
        <begin position="12"/>
        <end position="31"/>
    </location>
</feature>
<name>A0A382BE33_9ZZZZ</name>
<feature type="transmembrane region" description="Helical" evidence="5">
    <location>
        <begin position="52"/>
        <end position="71"/>
    </location>
</feature>
<evidence type="ECO:0000256" key="2">
    <source>
        <dbReference type="ARBA" id="ARBA00022692"/>
    </source>
</evidence>
<feature type="transmembrane region" description="Helical" evidence="5">
    <location>
        <begin position="326"/>
        <end position="348"/>
    </location>
</feature>
<feature type="transmembrane region" description="Helical" evidence="5">
    <location>
        <begin position="302"/>
        <end position="320"/>
    </location>
</feature>
<keyword evidence="2 5" id="KW-0812">Transmembrane</keyword>
<feature type="non-terminal residue" evidence="6">
    <location>
        <position position="349"/>
    </location>
</feature>
<dbReference type="EMBL" id="UINC01029427">
    <property type="protein sequence ID" value="SVB12120.1"/>
    <property type="molecule type" value="Genomic_DNA"/>
</dbReference>
<comment type="subcellular location">
    <subcellularLocation>
        <location evidence="1">Membrane</location>
        <topology evidence="1">Multi-pass membrane protein</topology>
    </subcellularLocation>
</comment>
<gene>
    <name evidence="6" type="ORF">METZ01_LOCUS164974</name>
</gene>
<reference evidence="6" key="1">
    <citation type="submission" date="2018-05" db="EMBL/GenBank/DDBJ databases">
        <authorList>
            <person name="Lanie J.A."/>
            <person name="Ng W.-L."/>
            <person name="Kazmierczak K.M."/>
            <person name="Andrzejewski T.M."/>
            <person name="Davidsen T.M."/>
            <person name="Wayne K.J."/>
            <person name="Tettelin H."/>
            <person name="Glass J.I."/>
            <person name="Rusch D."/>
            <person name="Podicherti R."/>
            <person name="Tsui H.-C.T."/>
            <person name="Winkler M.E."/>
        </authorList>
    </citation>
    <scope>NUCLEOTIDE SEQUENCE</scope>
</reference>
<feature type="transmembrane region" description="Helical" evidence="5">
    <location>
        <begin position="125"/>
        <end position="146"/>
    </location>
</feature>
<sequence length="349" mass="37683">MLFSGAVYGYQLLWVAPLSMLLGVIIFSAVSHQTLSTGQRPFISLKDHAGSFFAWAFAGGAVLSSIIWHFAQYSLGASVLVDLSEVVGMRMPSWLGGIIILGVSIMWAVTYGVSNKMRDWFEKSLRILVWGIVGCFGLVAFRTGIADPVELIFGFIPSLPESSSQVSSLTIIVGGLSASVGANMLFLYPYSLMAKGWSSSHKQLAQFDLIAGMFLPYFLATTLMVIATANIFYYGAIEFTGKSLSPFEASQVLESTIGPLTGRIVFNLGILGMAISSIILQMICCGFVALEVFGWEFGSIKYRLACLLPAPGVLGSVLWADIALWAAVPTTVICGFFLPVSYFGFIILQ</sequence>
<dbReference type="GO" id="GO:0016020">
    <property type="term" value="C:membrane"/>
    <property type="evidence" value="ECO:0007669"/>
    <property type="project" value="UniProtKB-SubCell"/>
</dbReference>
<feature type="transmembrane region" description="Helical" evidence="5">
    <location>
        <begin position="264"/>
        <end position="290"/>
    </location>
</feature>
<evidence type="ECO:0000256" key="3">
    <source>
        <dbReference type="ARBA" id="ARBA00022989"/>
    </source>
</evidence>
<keyword evidence="4 5" id="KW-0472">Membrane</keyword>
<evidence type="ECO:0000256" key="5">
    <source>
        <dbReference type="SAM" id="Phobius"/>
    </source>
</evidence>
<proteinExistence type="predicted"/>
<feature type="transmembrane region" description="Helical" evidence="5">
    <location>
        <begin position="91"/>
        <end position="113"/>
    </location>
</feature>
<protein>
    <recommendedName>
        <fullName evidence="7">Amino acid permease/ SLC12A domain-containing protein</fullName>
    </recommendedName>
</protein>
<feature type="transmembrane region" description="Helical" evidence="5">
    <location>
        <begin position="166"/>
        <end position="188"/>
    </location>
</feature>
<evidence type="ECO:0000256" key="1">
    <source>
        <dbReference type="ARBA" id="ARBA00004141"/>
    </source>
</evidence>
<dbReference type="Pfam" id="PF01566">
    <property type="entry name" value="Nramp"/>
    <property type="match status" value="1"/>
</dbReference>